<dbReference type="GO" id="GO:0016887">
    <property type="term" value="F:ATP hydrolysis activity"/>
    <property type="evidence" value="ECO:0007669"/>
    <property type="project" value="InterPro"/>
</dbReference>
<proteinExistence type="predicted"/>
<feature type="domain" description="AAA+ ATPase" evidence="1">
    <location>
        <begin position="47"/>
        <end position="306"/>
    </location>
</feature>
<evidence type="ECO:0000259" key="1">
    <source>
        <dbReference type="SMART" id="SM00382"/>
    </source>
</evidence>
<dbReference type="RefSeq" id="WP_122121976.1">
    <property type="nucleotide sequence ID" value="NZ_JBCHDC010000017.1"/>
</dbReference>
<dbReference type="Pfam" id="PF13304">
    <property type="entry name" value="AAA_21"/>
    <property type="match status" value="1"/>
</dbReference>
<dbReference type="AlphaFoldDB" id="A0AB37LTW6"/>
<dbReference type="InterPro" id="IPR003959">
    <property type="entry name" value="ATPase_AAA_core"/>
</dbReference>
<dbReference type="Gene3D" id="3.40.50.300">
    <property type="entry name" value="P-loop containing nucleotide triphosphate hydrolases"/>
    <property type="match status" value="1"/>
</dbReference>
<gene>
    <name evidence="2" type="ORF">DXB61_07925</name>
</gene>
<dbReference type="GO" id="GO:0005524">
    <property type="term" value="F:ATP binding"/>
    <property type="evidence" value="ECO:0007669"/>
    <property type="project" value="InterPro"/>
</dbReference>
<evidence type="ECO:0000313" key="2">
    <source>
        <dbReference type="EMBL" id="RGN52159.1"/>
    </source>
</evidence>
<organism evidence="2 3">
    <name type="scientific">Parabacteroides merdae</name>
    <dbReference type="NCBI Taxonomy" id="46503"/>
    <lineage>
        <taxon>Bacteria</taxon>
        <taxon>Pseudomonadati</taxon>
        <taxon>Bacteroidota</taxon>
        <taxon>Bacteroidia</taxon>
        <taxon>Bacteroidales</taxon>
        <taxon>Tannerellaceae</taxon>
        <taxon>Parabacteroides</taxon>
    </lineage>
</organism>
<dbReference type="EMBL" id="QSUP01000007">
    <property type="protein sequence ID" value="RGN52159.1"/>
    <property type="molecule type" value="Genomic_DNA"/>
</dbReference>
<dbReference type="InterPro" id="IPR003593">
    <property type="entry name" value="AAA+_ATPase"/>
</dbReference>
<name>A0AB37LTW6_9BACT</name>
<evidence type="ECO:0000313" key="3">
    <source>
        <dbReference type="Proteomes" id="UP000261088"/>
    </source>
</evidence>
<protein>
    <submittedName>
        <fullName evidence="2">AAA family ATPase</fullName>
    </submittedName>
</protein>
<dbReference type="Proteomes" id="UP000261088">
    <property type="component" value="Unassembled WGS sequence"/>
</dbReference>
<accession>A0AB37LTW6</accession>
<dbReference type="SMART" id="SM00382">
    <property type="entry name" value="AAA"/>
    <property type="match status" value="1"/>
</dbReference>
<dbReference type="PANTHER" id="PTHR43581:SF4">
    <property type="entry name" value="ATP_GTP PHOSPHATASE"/>
    <property type="match status" value="1"/>
</dbReference>
<dbReference type="InterPro" id="IPR051396">
    <property type="entry name" value="Bact_Antivir_Def_Nuclease"/>
</dbReference>
<dbReference type="PANTHER" id="PTHR43581">
    <property type="entry name" value="ATP/GTP PHOSPHATASE"/>
    <property type="match status" value="1"/>
</dbReference>
<sequence>MEYQSEIRDSEINELLEKVERRNYGKYLLKLRLNPIRGFEDQVIKFDFPVTALIGPNGGGKTTVLGAAACAYISEKPSRFFSKSGSLDNSMQNWKILYELIDRDINAKESIQRTAKFKSYKWYRDNMSRTVSIFGVSRTVPATERNEMRKCASTVFKYDSSQVEKFNDLVVSAASKVLGKNLSGYSQIKIDDNGRVTLLQGLTDNNISFSEFHFGAGESSVIRMIMKIESLDENSLVLIEEIENGLHPIATQRMVEYLIDFSKRKKSQVIFTTHSNDALLPLPPKAIWAAINNTLFQGKLNVKSLRTITGQIEASLAIFVEDEFAKMWIETIVSDDSSIIENSLEIHAMAGDGTAVAINKYHNDDPSVKFKSICIIDGDSKQQDSEADKVFRLPGESPEKYIYGKVVELISNPNETKIGELSLLLQKRYEDSNFVEKKIKDVGITCRDYHLLFSQIGKSIGFISETVVKSAFLHLWSRYYTDESGKILSIIKNNMTI</sequence>
<comment type="caution">
    <text evidence="2">The sequence shown here is derived from an EMBL/GenBank/DDBJ whole genome shotgun (WGS) entry which is preliminary data.</text>
</comment>
<reference evidence="2 3" key="1">
    <citation type="submission" date="2018-08" db="EMBL/GenBank/DDBJ databases">
        <title>A genome reference for cultivated species of the human gut microbiota.</title>
        <authorList>
            <person name="Zou Y."/>
            <person name="Xue W."/>
            <person name="Luo G."/>
        </authorList>
    </citation>
    <scope>NUCLEOTIDE SEQUENCE [LARGE SCALE GENOMIC DNA]</scope>
    <source>
        <strain evidence="2 3">OM05-11AA</strain>
    </source>
</reference>
<dbReference type="InterPro" id="IPR027417">
    <property type="entry name" value="P-loop_NTPase"/>
</dbReference>
<dbReference type="SUPFAM" id="SSF52540">
    <property type="entry name" value="P-loop containing nucleoside triphosphate hydrolases"/>
    <property type="match status" value="1"/>
</dbReference>